<name>A0A2P6TEU3_CHLSO</name>
<reference evidence="1 2" key="1">
    <citation type="journal article" date="2018" name="Plant J.">
        <title>Genome sequences of Chlorella sorokiniana UTEX 1602 and Micractinium conductrix SAG 241.80: implications to maltose excretion by a green alga.</title>
        <authorList>
            <person name="Arriola M.B."/>
            <person name="Velmurugan N."/>
            <person name="Zhang Y."/>
            <person name="Plunkett M.H."/>
            <person name="Hondzo H."/>
            <person name="Barney B.M."/>
        </authorList>
    </citation>
    <scope>NUCLEOTIDE SEQUENCE [LARGE SCALE GENOMIC DNA]</scope>
    <source>
        <strain evidence="2">UTEX 1602</strain>
    </source>
</reference>
<evidence type="ECO:0000313" key="1">
    <source>
        <dbReference type="EMBL" id="PRW32496.1"/>
    </source>
</evidence>
<sequence>MTAAGLTLPGLCSNFDCSLDDVAAAAPGPLPSAAQQQRLARRLAERGPAAETQALAAALAATHQQQQQQIEACSLDSSSDACAACCSNHTSSSVASEDTVWTLGGCAHAGDVWCLLQLALHCSSQAAAAASPKRRHRLYMQALRLMRQAAAEVHAAAPDWDVFLRGGASAALGSFVALCSSGAGGTAEAARQLDSVAQIVTDAAAEEGGIELWALQDLLQRQQDRLAAARAMGG</sequence>
<keyword evidence="2" id="KW-1185">Reference proteome</keyword>
<accession>A0A2P6TEU3</accession>
<dbReference type="EMBL" id="LHPG02000019">
    <property type="protein sequence ID" value="PRW32496.1"/>
    <property type="molecule type" value="Genomic_DNA"/>
</dbReference>
<dbReference type="Proteomes" id="UP000239899">
    <property type="component" value="Unassembled WGS sequence"/>
</dbReference>
<dbReference type="OrthoDB" id="10460989at2759"/>
<protein>
    <submittedName>
        <fullName evidence="1">Alcohol dehydrogenase</fullName>
    </submittedName>
</protein>
<evidence type="ECO:0000313" key="2">
    <source>
        <dbReference type="Proteomes" id="UP000239899"/>
    </source>
</evidence>
<organism evidence="1 2">
    <name type="scientific">Chlorella sorokiniana</name>
    <name type="common">Freshwater green alga</name>
    <dbReference type="NCBI Taxonomy" id="3076"/>
    <lineage>
        <taxon>Eukaryota</taxon>
        <taxon>Viridiplantae</taxon>
        <taxon>Chlorophyta</taxon>
        <taxon>core chlorophytes</taxon>
        <taxon>Trebouxiophyceae</taxon>
        <taxon>Chlorellales</taxon>
        <taxon>Chlorellaceae</taxon>
        <taxon>Chlorella clade</taxon>
        <taxon>Chlorella</taxon>
    </lineage>
</organism>
<comment type="caution">
    <text evidence="1">The sequence shown here is derived from an EMBL/GenBank/DDBJ whole genome shotgun (WGS) entry which is preliminary data.</text>
</comment>
<dbReference type="AlphaFoldDB" id="A0A2P6TEU3"/>
<gene>
    <name evidence="1" type="ORF">C2E21_8195</name>
</gene>
<proteinExistence type="predicted"/>